<dbReference type="AlphaFoldDB" id="A0A8D8GC71"/>
<dbReference type="EMBL" id="HBUE01142866">
    <property type="protein sequence ID" value="CAG6501748.1"/>
    <property type="molecule type" value="Transcribed_RNA"/>
</dbReference>
<feature type="compositionally biased region" description="Low complexity" evidence="1">
    <location>
        <begin position="105"/>
        <end position="133"/>
    </location>
</feature>
<feature type="region of interest" description="Disordered" evidence="1">
    <location>
        <begin position="102"/>
        <end position="133"/>
    </location>
</feature>
<feature type="compositionally biased region" description="Low complexity" evidence="1">
    <location>
        <begin position="170"/>
        <end position="192"/>
    </location>
</feature>
<proteinExistence type="predicted"/>
<sequence length="262" mass="31574">MSQARNESFSNFLVRIEQFFLCRTIPFTEQEKFEIIWYTMRSDYRDRLSLITVENLRHLEDLCDRIDANDENLMNKFNFAFDSKKINEVNIPITPTAIEHKQDSRQFTFSNSNFNNNSNNRQNYNNQNRNNNRNQQIQNNRSIYSNQNQNNNRNQYHQQNSLNQPYEGKNNTNTNRNNNSLTNNNRNSNTNLDSNWRNVSKENILKYYRIPDQKVCLNCRKFGHHFTTCFFKRQVFCYVCGLPDFHYEECPFCEAKNSRREN</sequence>
<protein>
    <submittedName>
        <fullName evidence="2">(northern house mosquito) hypothetical protein</fullName>
    </submittedName>
</protein>
<evidence type="ECO:0000313" key="2">
    <source>
        <dbReference type="EMBL" id="CAG6501748.1"/>
    </source>
</evidence>
<organism evidence="2">
    <name type="scientific">Culex pipiens</name>
    <name type="common">House mosquito</name>
    <dbReference type="NCBI Taxonomy" id="7175"/>
    <lineage>
        <taxon>Eukaryota</taxon>
        <taxon>Metazoa</taxon>
        <taxon>Ecdysozoa</taxon>
        <taxon>Arthropoda</taxon>
        <taxon>Hexapoda</taxon>
        <taxon>Insecta</taxon>
        <taxon>Pterygota</taxon>
        <taxon>Neoptera</taxon>
        <taxon>Endopterygota</taxon>
        <taxon>Diptera</taxon>
        <taxon>Nematocera</taxon>
        <taxon>Culicoidea</taxon>
        <taxon>Culicidae</taxon>
        <taxon>Culicinae</taxon>
        <taxon>Culicini</taxon>
        <taxon>Culex</taxon>
        <taxon>Culex</taxon>
    </lineage>
</organism>
<dbReference type="GO" id="GO:0008270">
    <property type="term" value="F:zinc ion binding"/>
    <property type="evidence" value="ECO:0007669"/>
    <property type="project" value="InterPro"/>
</dbReference>
<name>A0A8D8GC71_CULPI</name>
<evidence type="ECO:0000256" key="1">
    <source>
        <dbReference type="SAM" id="MobiDB-lite"/>
    </source>
</evidence>
<dbReference type="GO" id="GO:0003676">
    <property type="term" value="F:nucleic acid binding"/>
    <property type="evidence" value="ECO:0007669"/>
    <property type="project" value="InterPro"/>
</dbReference>
<feature type="region of interest" description="Disordered" evidence="1">
    <location>
        <begin position="161"/>
        <end position="195"/>
    </location>
</feature>
<dbReference type="InterPro" id="IPR036875">
    <property type="entry name" value="Znf_CCHC_sf"/>
</dbReference>
<reference evidence="2" key="1">
    <citation type="submission" date="2021-05" db="EMBL/GenBank/DDBJ databases">
        <authorList>
            <person name="Alioto T."/>
            <person name="Alioto T."/>
            <person name="Gomez Garrido J."/>
        </authorList>
    </citation>
    <scope>NUCLEOTIDE SEQUENCE</scope>
</reference>
<accession>A0A8D8GC71</accession>
<dbReference type="SUPFAM" id="SSF57756">
    <property type="entry name" value="Retrovirus zinc finger-like domains"/>
    <property type="match status" value="1"/>
</dbReference>